<dbReference type="InterPro" id="IPR051044">
    <property type="entry name" value="MAG_DAG_Lipase"/>
</dbReference>
<accession>A0A212J6N8</accession>
<dbReference type="InterPro" id="IPR029058">
    <property type="entry name" value="AB_hydrolase_fold"/>
</dbReference>
<reference evidence="2" key="1">
    <citation type="submission" date="2016-04" db="EMBL/GenBank/DDBJ databases">
        <authorList>
            <person name="Evans L.H."/>
            <person name="Alamgir A."/>
            <person name="Owens N."/>
            <person name="Weber N.D."/>
            <person name="Virtaneva K."/>
            <person name="Barbian K."/>
            <person name="Babar A."/>
            <person name="Rosenke K."/>
        </authorList>
    </citation>
    <scope>NUCLEOTIDE SEQUENCE</scope>
    <source>
        <strain evidence="2">86</strain>
    </source>
</reference>
<dbReference type="PANTHER" id="PTHR11614">
    <property type="entry name" value="PHOSPHOLIPASE-RELATED"/>
    <property type="match status" value="1"/>
</dbReference>
<proteinExistence type="predicted"/>
<dbReference type="Pfam" id="PF12146">
    <property type="entry name" value="Hydrolase_4"/>
    <property type="match status" value="1"/>
</dbReference>
<evidence type="ECO:0000259" key="1">
    <source>
        <dbReference type="Pfam" id="PF12146"/>
    </source>
</evidence>
<dbReference type="SUPFAM" id="SSF53474">
    <property type="entry name" value="alpha/beta-Hydrolases"/>
    <property type="match status" value="1"/>
</dbReference>
<dbReference type="AlphaFoldDB" id="A0A212J6N8"/>
<dbReference type="Gene3D" id="3.40.50.1820">
    <property type="entry name" value="alpha/beta hydrolase"/>
    <property type="match status" value="1"/>
</dbReference>
<dbReference type="EMBL" id="FLUN01000001">
    <property type="protein sequence ID" value="SBV95088.1"/>
    <property type="molecule type" value="Genomic_DNA"/>
</dbReference>
<protein>
    <recommendedName>
        <fullName evidence="1">Serine aminopeptidase S33 domain-containing protein</fullName>
    </recommendedName>
</protein>
<sequence length="310" mass="33910">MADFREFTFPSSDGEHQVHAAEWLPVGRAPKAVLQLVHGISEYILRYDGLARFLADNGIAVVGSDHLGHGSTARGQEEYGFLAQKGGWDYLARDVHTLRELTGVKFPGVPYFLLGHSMGSFVARTYLIRWPGTLSGCILSGTGQEPPALVAAGKGIASLLSRVKGPHSRSKLVTNLSTGAYNKKFAPTRTGADWISRDTAVVDAYAADPLCRFVPTVGMFRDMMGGLQFIADRENLAKMDVNTPVYLFSGGQDPVGGMGAGVRKVFGFFQSVGVKDLSMKLYPDGRHEMLNELERDQVYRDVLAWLENHI</sequence>
<name>A0A212J6N8_9FIRM</name>
<gene>
    <name evidence="2" type="ORF">KL86CLO1_10600</name>
</gene>
<feature type="domain" description="Serine aminopeptidase S33" evidence="1">
    <location>
        <begin position="29"/>
        <end position="294"/>
    </location>
</feature>
<evidence type="ECO:0000313" key="2">
    <source>
        <dbReference type="EMBL" id="SBV95088.1"/>
    </source>
</evidence>
<dbReference type="InterPro" id="IPR022742">
    <property type="entry name" value="Hydrolase_4"/>
</dbReference>
<organism evidence="2">
    <name type="scientific">uncultured Eubacteriales bacterium</name>
    <dbReference type="NCBI Taxonomy" id="172733"/>
    <lineage>
        <taxon>Bacteria</taxon>
        <taxon>Bacillati</taxon>
        <taxon>Bacillota</taxon>
        <taxon>Clostridia</taxon>
        <taxon>Eubacteriales</taxon>
        <taxon>environmental samples</taxon>
    </lineage>
</organism>